<sequence length="88" mass="10137">MPSQTCLFQSSARHLVLGSQWDLGNEKARVNSSENFDLICSQYFDSLPSRLTNEERNIIPKQNRSMHLVFQQKLAADPGMHNIKKIYL</sequence>
<accession>A0AA35KFV4</accession>
<reference evidence="1" key="1">
    <citation type="submission" date="2022-12" db="EMBL/GenBank/DDBJ databases">
        <authorList>
            <person name="Alioto T."/>
            <person name="Alioto T."/>
            <person name="Gomez Garrido J."/>
        </authorList>
    </citation>
    <scope>NUCLEOTIDE SEQUENCE</scope>
</reference>
<feature type="non-terminal residue" evidence="1">
    <location>
        <position position="88"/>
    </location>
</feature>
<keyword evidence="2" id="KW-1185">Reference proteome</keyword>
<dbReference type="AlphaFoldDB" id="A0AA35KFV4"/>
<dbReference type="Proteomes" id="UP001178461">
    <property type="component" value="Chromosome 6"/>
</dbReference>
<dbReference type="EMBL" id="OX395131">
    <property type="protein sequence ID" value="CAI5776791.1"/>
    <property type="molecule type" value="Genomic_DNA"/>
</dbReference>
<gene>
    <name evidence="1" type="ORF">PODLI_1B012038</name>
</gene>
<organism evidence="1 2">
    <name type="scientific">Podarcis lilfordi</name>
    <name type="common">Lilford's wall lizard</name>
    <dbReference type="NCBI Taxonomy" id="74358"/>
    <lineage>
        <taxon>Eukaryota</taxon>
        <taxon>Metazoa</taxon>
        <taxon>Chordata</taxon>
        <taxon>Craniata</taxon>
        <taxon>Vertebrata</taxon>
        <taxon>Euteleostomi</taxon>
        <taxon>Lepidosauria</taxon>
        <taxon>Squamata</taxon>
        <taxon>Bifurcata</taxon>
        <taxon>Unidentata</taxon>
        <taxon>Episquamata</taxon>
        <taxon>Laterata</taxon>
        <taxon>Lacertibaenia</taxon>
        <taxon>Lacertidae</taxon>
        <taxon>Podarcis</taxon>
    </lineage>
</organism>
<evidence type="ECO:0000313" key="1">
    <source>
        <dbReference type="EMBL" id="CAI5776791.1"/>
    </source>
</evidence>
<evidence type="ECO:0000313" key="2">
    <source>
        <dbReference type="Proteomes" id="UP001178461"/>
    </source>
</evidence>
<proteinExistence type="predicted"/>
<protein>
    <submittedName>
        <fullName evidence="1">Uncharacterized protein</fullName>
    </submittedName>
</protein>
<name>A0AA35KFV4_9SAUR</name>